<dbReference type="Proteomes" id="UP001476798">
    <property type="component" value="Unassembled WGS sequence"/>
</dbReference>
<evidence type="ECO:0000313" key="2">
    <source>
        <dbReference type="EMBL" id="MEQ2176422.1"/>
    </source>
</evidence>
<comment type="caution">
    <text evidence="2">The sequence shown here is derived from an EMBL/GenBank/DDBJ whole genome shotgun (WGS) entry which is preliminary data.</text>
</comment>
<protein>
    <submittedName>
        <fullName evidence="2">Uncharacterized protein</fullName>
    </submittedName>
</protein>
<gene>
    <name evidence="2" type="ORF">GOODEAATRI_027822</name>
</gene>
<keyword evidence="3" id="KW-1185">Reference proteome</keyword>
<keyword evidence="1" id="KW-0812">Transmembrane</keyword>
<evidence type="ECO:0000313" key="3">
    <source>
        <dbReference type="Proteomes" id="UP001476798"/>
    </source>
</evidence>
<name>A0ABV0NYF5_9TELE</name>
<evidence type="ECO:0000256" key="1">
    <source>
        <dbReference type="SAM" id="Phobius"/>
    </source>
</evidence>
<reference evidence="2 3" key="1">
    <citation type="submission" date="2021-06" db="EMBL/GenBank/DDBJ databases">
        <authorList>
            <person name="Palmer J.M."/>
        </authorList>
    </citation>
    <scope>NUCLEOTIDE SEQUENCE [LARGE SCALE GENOMIC DNA]</scope>
    <source>
        <strain evidence="2 3">GA_2019</strain>
        <tissue evidence="2">Muscle</tissue>
    </source>
</reference>
<feature type="transmembrane region" description="Helical" evidence="1">
    <location>
        <begin position="52"/>
        <end position="72"/>
    </location>
</feature>
<accession>A0ABV0NYF5</accession>
<dbReference type="EMBL" id="JAHRIO010053688">
    <property type="protein sequence ID" value="MEQ2176422.1"/>
    <property type="molecule type" value="Genomic_DNA"/>
</dbReference>
<proteinExistence type="predicted"/>
<organism evidence="2 3">
    <name type="scientific">Goodea atripinnis</name>
    <dbReference type="NCBI Taxonomy" id="208336"/>
    <lineage>
        <taxon>Eukaryota</taxon>
        <taxon>Metazoa</taxon>
        <taxon>Chordata</taxon>
        <taxon>Craniata</taxon>
        <taxon>Vertebrata</taxon>
        <taxon>Euteleostomi</taxon>
        <taxon>Actinopterygii</taxon>
        <taxon>Neopterygii</taxon>
        <taxon>Teleostei</taxon>
        <taxon>Neoteleostei</taxon>
        <taxon>Acanthomorphata</taxon>
        <taxon>Ovalentaria</taxon>
        <taxon>Atherinomorphae</taxon>
        <taxon>Cyprinodontiformes</taxon>
        <taxon>Goodeidae</taxon>
        <taxon>Goodea</taxon>
    </lineage>
</organism>
<keyword evidence="1" id="KW-1133">Transmembrane helix</keyword>
<sequence length="113" mass="13158">MKELNEVSLGSVSFTRYRGLGAGSYTSYSGETVEDDLQRERSATSLYETADMYTTCYMFILFDIYYVFCNYTRVARQRDFFRPYCKFMFLAGPSVSKLEMLCRGCSAVFAQWF</sequence>
<keyword evidence="1" id="KW-0472">Membrane</keyword>